<dbReference type="CDD" id="cd00685">
    <property type="entry name" value="Trans_IPPS_HT"/>
    <property type="match status" value="1"/>
</dbReference>
<keyword evidence="3 7" id="KW-0808">Transferase</keyword>
<dbReference type="PROSITE" id="PS00444">
    <property type="entry name" value="POLYPRENYL_SYNTHASE_2"/>
    <property type="match status" value="1"/>
</dbReference>
<dbReference type="InterPro" id="IPR000092">
    <property type="entry name" value="Polyprenyl_synt"/>
</dbReference>
<evidence type="ECO:0000256" key="1">
    <source>
        <dbReference type="ARBA" id="ARBA00001946"/>
    </source>
</evidence>
<name>A0ABM9AEB7_9GAMM</name>
<evidence type="ECO:0000313" key="8">
    <source>
        <dbReference type="EMBL" id="CAH0991542.1"/>
    </source>
</evidence>
<comment type="similarity">
    <text evidence="2 7">Belongs to the FPP/GGPP synthase family.</text>
</comment>
<dbReference type="Pfam" id="PF00348">
    <property type="entry name" value="polyprenyl_synt"/>
    <property type="match status" value="1"/>
</dbReference>
<keyword evidence="4" id="KW-0479">Metal-binding</keyword>
<accession>A0ABM9AEB7</accession>
<dbReference type="InterPro" id="IPR033749">
    <property type="entry name" value="Polyprenyl_synt_CS"/>
</dbReference>
<dbReference type="InterPro" id="IPR008949">
    <property type="entry name" value="Isoprenoid_synthase_dom_sf"/>
</dbReference>
<evidence type="ECO:0000256" key="7">
    <source>
        <dbReference type="RuleBase" id="RU004466"/>
    </source>
</evidence>
<protein>
    <submittedName>
        <fullName evidence="8">Farnesyl diphosphate synthase</fullName>
        <ecNumber evidence="8">2.5.1.10</ecNumber>
    </submittedName>
</protein>
<evidence type="ECO:0000313" key="9">
    <source>
        <dbReference type="Proteomes" id="UP000838100"/>
    </source>
</evidence>
<dbReference type="SUPFAM" id="SSF48576">
    <property type="entry name" value="Terpenoid synthases"/>
    <property type="match status" value="1"/>
</dbReference>
<comment type="caution">
    <text evidence="8">The sequence shown here is derived from an EMBL/GenBank/DDBJ whole genome shotgun (WGS) entry which is preliminary data.</text>
</comment>
<dbReference type="Gene3D" id="1.10.600.10">
    <property type="entry name" value="Farnesyl Diphosphate Synthase"/>
    <property type="match status" value="1"/>
</dbReference>
<dbReference type="NCBIfam" id="NF045485">
    <property type="entry name" value="FPPsyn"/>
    <property type="match status" value="1"/>
</dbReference>
<dbReference type="PANTHER" id="PTHR43281">
    <property type="entry name" value="FARNESYL DIPHOSPHATE SYNTHASE"/>
    <property type="match status" value="1"/>
</dbReference>
<proteinExistence type="inferred from homology"/>
<evidence type="ECO:0000256" key="5">
    <source>
        <dbReference type="ARBA" id="ARBA00022842"/>
    </source>
</evidence>
<evidence type="ECO:0000256" key="6">
    <source>
        <dbReference type="ARBA" id="ARBA00023229"/>
    </source>
</evidence>
<dbReference type="SFLD" id="SFLDG01017">
    <property type="entry name" value="Polyprenyl_Transferase_Like"/>
    <property type="match status" value="1"/>
</dbReference>
<comment type="cofactor">
    <cofactor evidence="1">
        <name>Mg(2+)</name>
        <dbReference type="ChEBI" id="CHEBI:18420"/>
    </cofactor>
</comment>
<dbReference type="GO" id="GO:0004337">
    <property type="term" value="F:(2E,6E)-farnesyl diphosphate synthase activity"/>
    <property type="evidence" value="ECO:0007669"/>
    <property type="project" value="UniProtKB-EC"/>
</dbReference>
<dbReference type="SFLD" id="SFLDS00005">
    <property type="entry name" value="Isoprenoid_Synthase_Type_I"/>
    <property type="match status" value="1"/>
</dbReference>
<gene>
    <name evidence="8" type="primary">ispA</name>
    <name evidence="8" type="ORF">SIN8267_01650</name>
</gene>
<keyword evidence="9" id="KW-1185">Reference proteome</keyword>
<dbReference type="PANTHER" id="PTHR43281:SF1">
    <property type="entry name" value="FARNESYL DIPHOSPHATE SYNTHASE"/>
    <property type="match status" value="1"/>
</dbReference>
<dbReference type="RefSeq" id="WP_237444187.1">
    <property type="nucleotide sequence ID" value="NZ_CAKLPX010000001.1"/>
</dbReference>
<evidence type="ECO:0000256" key="3">
    <source>
        <dbReference type="ARBA" id="ARBA00022679"/>
    </source>
</evidence>
<dbReference type="EC" id="2.5.1.10" evidence="8"/>
<dbReference type="PROSITE" id="PS00723">
    <property type="entry name" value="POLYPRENYL_SYNTHASE_1"/>
    <property type="match status" value="1"/>
</dbReference>
<evidence type="ECO:0000256" key="4">
    <source>
        <dbReference type="ARBA" id="ARBA00022723"/>
    </source>
</evidence>
<keyword evidence="6" id="KW-0414">Isoprene biosynthesis</keyword>
<keyword evidence="5" id="KW-0460">Magnesium</keyword>
<sequence>MSSLNQQLQHAQQRINSSLSAELEAPVSPYSEGAGDNLGRVYQAIQYSVMNGGKRMRPLLVFASADAVLAGRKQTSKSLDLSACAIEFIHCYSLVHDDLPAMDDDDLRRGQPTVHKAFDDATAILSGDALQAMAFEALSRADDIPPAQQIALVKELALAAGPVGMVGGQALDIAATDQRVNLEQLEQMHSLKTGALIRAAVAMGAICAGASEQQRIALDHYARAVGLAFQVHDDILDVESDTTTLGKTAGADIALNKSTYPALLGLSQAKDMAQQLLQQALTALKDFDEHADTLRQLAHYAVTRNH</sequence>
<organism evidence="8 9">
    <name type="scientific">Sinobacterium norvegicum</name>
    <dbReference type="NCBI Taxonomy" id="1641715"/>
    <lineage>
        <taxon>Bacteria</taxon>
        <taxon>Pseudomonadati</taxon>
        <taxon>Pseudomonadota</taxon>
        <taxon>Gammaproteobacteria</taxon>
        <taxon>Cellvibrionales</taxon>
        <taxon>Spongiibacteraceae</taxon>
        <taxon>Sinobacterium</taxon>
    </lineage>
</organism>
<evidence type="ECO:0000256" key="2">
    <source>
        <dbReference type="ARBA" id="ARBA00006706"/>
    </source>
</evidence>
<dbReference type="InterPro" id="IPR053378">
    <property type="entry name" value="Prenyl_diphosphate_synthase"/>
</dbReference>
<dbReference type="EMBL" id="CAKLPX010000001">
    <property type="protein sequence ID" value="CAH0991542.1"/>
    <property type="molecule type" value="Genomic_DNA"/>
</dbReference>
<dbReference type="Proteomes" id="UP000838100">
    <property type="component" value="Unassembled WGS sequence"/>
</dbReference>
<reference evidence="8" key="1">
    <citation type="submission" date="2021-12" db="EMBL/GenBank/DDBJ databases">
        <authorList>
            <person name="Rodrigo-Torres L."/>
            <person name="Arahal R. D."/>
            <person name="Lucena T."/>
        </authorList>
    </citation>
    <scope>NUCLEOTIDE SEQUENCE</scope>
    <source>
        <strain evidence="8">CECT 8267</strain>
    </source>
</reference>